<evidence type="ECO:0000256" key="1">
    <source>
        <dbReference type="SAM" id="SignalP"/>
    </source>
</evidence>
<evidence type="ECO:0000313" key="3">
    <source>
        <dbReference type="Proteomes" id="UP001500552"/>
    </source>
</evidence>
<gene>
    <name evidence="2" type="ORF">GCM10023188_46120</name>
</gene>
<keyword evidence="1" id="KW-0732">Signal</keyword>
<dbReference type="PROSITE" id="PS51257">
    <property type="entry name" value="PROKAR_LIPOPROTEIN"/>
    <property type="match status" value="1"/>
</dbReference>
<dbReference type="Pfam" id="PF12888">
    <property type="entry name" value="Lipid_bd"/>
    <property type="match status" value="1"/>
</dbReference>
<comment type="caution">
    <text evidence="2">The sequence shown here is derived from an EMBL/GenBank/DDBJ whole genome shotgun (WGS) entry which is preliminary data.</text>
</comment>
<dbReference type="Gene3D" id="2.40.128.220">
    <property type="match status" value="1"/>
</dbReference>
<reference evidence="3" key="1">
    <citation type="journal article" date="2019" name="Int. J. Syst. Evol. Microbiol.">
        <title>The Global Catalogue of Microorganisms (GCM) 10K type strain sequencing project: providing services to taxonomists for standard genome sequencing and annotation.</title>
        <authorList>
            <consortium name="The Broad Institute Genomics Platform"/>
            <consortium name="The Broad Institute Genome Sequencing Center for Infectious Disease"/>
            <person name="Wu L."/>
            <person name="Ma J."/>
        </authorList>
    </citation>
    <scope>NUCLEOTIDE SEQUENCE [LARGE SCALE GENOMIC DNA]</scope>
    <source>
        <strain evidence="3">JCM 17926</strain>
    </source>
</reference>
<dbReference type="EMBL" id="BAABHC010000039">
    <property type="protein sequence ID" value="GAA4444305.1"/>
    <property type="molecule type" value="Genomic_DNA"/>
</dbReference>
<protein>
    <recommendedName>
        <fullName evidence="4">Lipid-binding hydrolase</fullName>
    </recommendedName>
</protein>
<dbReference type="InterPro" id="IPR038668">
    <property type="entry name" value="Lipid-bd_sf"/>
</dbReference>
<dbReference type="InterPro" id="IPR024404">
    <property type="entry name" value="Lipid-bd_put"/>
</dbReference>
<keyword evidence="3" id="KW-1185">Reference proteome</keyword>
<sequence>MKRTYFYILVMLPLFVLLGACDDDDDIDIEYTATYPISGDWTVTYSLDNGAGGFEPLVEHAELLIYNTAANQPNEVWVDDHGNFWDFKVKTPANVQNLTFGGEALENVSYDSQVTITDGQVFLNGAEENGLLRDSIYFRVTFSDDTDVNGDPDPYGTVYHVYGHRSTGFE</sequence>
<feature type="signal peptide" evidence="1">
    <location>
        <begin position="1"/>
        <end position="22"/>
    </location>
</feature>
<organism evidence="2 3">
    <name type="scientific">Pontibacter saemangeumensis</name>
    <dbReference type="NCBI Taxonomy" id="1084525"/>
    <lineage>
        <taxon>Bacteria</taxon>
        <taxon>Pseudomonadati</taxon>
        <taxon>Bacteroidota</taxon>
        <taxon>Cytophagia</taxon>
        <taxon>Cytophagales</taxon>
        <taxon>Hymenobacteraceae</taxon>
        <taxon>Pontibacter</taxon>
    </lineage>
</organism>
<evidence type="ECO:0000313" key="2">
    <source>
        <dbReference type="EMBL" id="GAA4444305.1"/>
    </source>
</evidence>
<evidence type="ECO:0008006" key="4">
    <source>
        <dbReference type="Google" id="ProtNLM"/>
    </source>
</evidence>
<proteinExistence type="predicted"/>
<accession>A0ABP8M6K1</accession>
<dbReference type="RefSeq" id="WP_345162922.1">
    <property type="nucleotide sequence ID" value="NZ_BAABHC010000039.1"/>
</dbReference>
<name>A0ABP8M6K1_9BACT</name>
<dbReference type="Proteomes" id="UP001500552">
    <property type="component" value="Unassembled WGS sequence"/>
</dbReference>
<feature type="chain" id="PRO_5046848132" description="Lipid-binding hydrolase" evidence="1">
    <location>
        <begin position="23"/>
        <end position="170"/>
    </location>
</feature>